<dbReference type="InterPro" id="IPR033138">
    <property type="entry name" value="Cu_oxidase_CS"/>
</dbReference>
<dbReference type="InterPro" id="IPR008972">
    <property type="entry name" value="Cupredoxin"/>
</dbReference>
<keyword evidence="1" id="KW-0479">Metal-binding</keyword>
<evidence type="ECO:0000313" key="3">
    <source>
        <dbReference type="Proteomes" id="UP000245639"/>
    </source>
</evidence>
<dbReference type="Pfam" id="PF23509">
    <property type="entry name" value="MSMEG_3727_PQQ-assoc"/>
    <property type="match status" value="1"/>
</dbReference>
<proteinExistence type="predicted"/>
<dbReference type="SUPFAM" id="SSF49503">
    <property type="entry name" value="Cupredoxins"/>
    <property type="match status" value="1"/>
</dbReference>
<dbReference type="InterPro" id="IPR027590">
    <property type="entry name" value="PQQ_MSMEG_3727"/>
</dbReference>
<gene>
    <name evidence="2" type="ORF">C8D89_116100</name>
</gene>
<organism evidence="2 3">
    <name type="scientific">Actinomycetospora cinnamomea</name>
    <dbReference type="NCBI Taxonomy" id="663609"/>
    <lineage>
        <taxon>Bacteria</taxon>
        <taxon>Bacillati</taxon>
        <taxon>Actinomycetota</taxon>
        <taxon>Actinomycetes</taxon>
        <taxon>Pseudonocardiales</taxon>
        <taxon>Pseudonocardiaceae</taxon>
        <taxon>Actinomycetospora</taxon>
    </lineage>
</organism>
<sequence>MTTRLQDVSQAVDELGLDRKNRAAIGRLTASGSVGYATEDADGWMRARVRIVPDQMIWEPSILVLPHGGDAELDVVNDDAGTHAALFPSNGDRQFLPLPSYSRGTARINLDGPGLYWFSSAIGNDQGSGLRGVILVLGDVPDHARLDRPDQPRP</sequence>
<dbReference type="GO" id="GO:0046872">
    <property type="term" value="F:metal ion binding"/>
    <property type="evidence" value="ECO:0007669"/>
    <property type="project" value="UniProtKB-KW"/>
</dbReference>
<dbReference type="OrthoDB" id="4953083at2"/>
<reference evidence="2 3" key="1">
    <citation type="submission" date="2018-04" db="EMBL/GenBank/DDBJ databases">
        <title>Genomic Encyclopedia of Type Strains, Phase IV (KMG-IV): sequencing the most valuable type-strain genomes for metagenomic binning, comparative biology and taxonomic classification.</title>
        <authorList>
            <person name="Goeker M."/>
        </authorList>
    </citation>
    <scope>NUCLEOTIDE SEQUENCE [LARGE SCALE GENOMIC DNA]</scope>
    <source>
        <strain evidence="2 3">DSM 45771</strain>
    </source>
</reference>
<dbReference type="EMBL" id="QEKW01000016">
    <property type="protein sequence ID" value="PVZ04994.1"/>
    <property type="molecule type" value="Genomic_DNA"/>
</dbReference>
<keyword evidence="3" id="KW-1185">Reference proteome</keyword>
<comment type="caution">
    <text evidence="2">The sequence shown here is derived from an EMBL/GenBank/DDBJ whole genome shotgun (WGS) entry which is preliminary data.</text>
</comment>
<dbReference type="Proteomes" id="UP000245639">
    <property type="component" value="Unassembled WGS sequence"/>
</dbReference>
<dbReference type="PROSITE" id="PS00079">
    <property type="entry name" value="MULTICOPPER_OXIDASE1"/>
    <property type="match status" value="1"/>
</dbReference>
<name>A0A2U1EYH9_9PSEU</name>
<accession>A0A2U1EYH9</accession>
<dbReference type="AlphaFoldDB" id="A0A2U1EYH9"/>
<dbReference type="RefSeq" id="WP_116710526.1">
    <property type="nucleotide sequence ID" value="NZ_QEKW01000016.1"/>
</dbReference>
<dbReference type="NCBIfam" id="TIGR04339">
    <property type="entry name" value="PQQ_MSMEG_3727"/>
    <property type="match status" value="1"/>
</dbReference>
<protein>
    <submittedName>
        <fullName evidence="2">PQQ system protein</fullName>
    </submittedName>
</protein>
<evidence type="ECO:0000313" key="2">
    <source>
        <dbReference type="EMBL" id="PVZ04994.1"/>
    </source>
</evidence>
<evidence type="ECO:0000256" key="1">
    <source>
        <dbReference type="ARBA" id="ARBA00022723"/>
    </source>
</evidence>